<dbReference type="GO" id="GO:0006780">
    <property type="term" value="P:uroporphyrinogen III biosynthetic process"/>
    <property type="evidence" value="ECO:0007669"/>
    <property type="project" value="UniProtKB-UniRule"/>
</dbReference>
<dbReference type="RefSeq" id="WP_239671743.1">
    <property type="nucleotide sequence ID" value="NZ_CP049742.1"/>
</dbReference>
<evidence type="ECO:0000256" key="5">
    <source>
        <dbReference type="ARBA" id="ARBA00023244"/>
    </source>
</evidence>
<evidence type="ECO:0000256" key="3">
    <source>
        <dbReference type="ARBA" id="ARBA00013109"/>
    </source>
</evidence>
<dbReference type="Proteomes" id="UP000593626">
    <property type="component" value="Chromosome"/>
</dbReference>
<dbReference type="InterPro" id="IPR039793">
    <property type="entry name" value="UROS/Hem4"/>
</dbReference>
<evidence type="ECO:0000313" key="12">
    <source>
        <dbReference type="Proteomes" id="UP000593626"/>
    </source>
</evidence>
<keyword evidence="12" id="KW-1185">Reference proteome</keyword>
<dbReference type="Pfam" id="PF02602">
    <property type="entry name" value="HEM4"/>
    <property type="match status" value="1"/>
</dbReference>
<organism evidence="11 12">
    <name type="scientific">Mangrovibacillus cuniculi</name>
    <dbReference type="NCBI Taxonomy" id="2593652"/>
    <lineage>
        <taxon>Bacteria</taxon>
        <taxon>Bacillati</taxon>
        <taxon>Bacillota</taxon>
        <taxon>Bacilli</taxon>
        <taxon>Bacillales</taxon>
        <taxon>Bacillaceae</taxon>
        <taxon>Mangrovibacillus</taxon>
    </lineage>
</organism>
<dbReference type="AlphaFoldDB" id="A0A7S8HG42"/>
<feature type="domain" description="Tetrapyrrole biosynthesis uroporphyrinogen III synthase" evidence="10">
    <location>
        <begin position="33"/>
        <end position="238"/>
    </location>
</feature>
<evidence type="ECO:0000256" key="8">
    <source>
        <dbReference type="ARBA" id="ARBA00048617"/>
    </source>
</evidence>
<comment type="pathway">
    <text evidence="1 9">Porphyrin-containing compound metabolism; protoporphyrin-IX biosynthesis; coproporphyrinogen-III from 5-aminolevulinate: step 3/4.</text>
</comment>
<protein>
    <recommendedName>
        <fullName evidence="7 9">Uroporphyrinogen-III synthase</fullName>
        <ecNumber evidence="3 9">4.2.1.75</ecNumber>
    </recommendedName>
</protein>
<dbReference type="PANTHER" id="PTHR38042:SF1">
    <property type="entry name" value="UROPORPHYRINOGEN-III SYNTHASE, CHLOROPLASTIC"/>
    <property type="match status" value="1"/>
</dbReference>
<evidence type="ECO:0000256" key="4">
    <source>
        <dbReference type="ARBA" id="ARBA00023239"/>
    </source>
</evidence>
<proteinExistence type="inferred from homology"/>
<evidence type="ECO:0000313" key="11">
    <source>
        <dbReference type="EMBL" id="QPC47075.1"/>
    </source>
</evidence>
<sequence>MSKEKRPALIITAQASRASEWVQSAWDHSDKWVPYAAPLIQTTSNQVYIADDEVKKADWIMFTSQTAVEVFFSTINTAVLQNYTGKWAVVGSKTKLALESHGVIPDFVPTLYSRKLLVTEFLETNNVPQRILFPRGNKANLDTIETLQLAGHKVNELVLYKTVEQDNSSQLNDIIQNHSATYLFFASPTAVTSFVRQAHKITIPTLHQLFFIPIGDTTAEALTAKELPVLFVPSNFTFLHALSELQQFLRS</sequence>
<dbReference type="PANTHER" id="PTHR38042">
    <property type="entry name" value="UROPORPHYRINOGEN-III SYNTHASE, CHLOROPLASTIC"/>
    <property type="match status" value="1"/>
</dbReference>
<dbReference type="EMBL" id="CP049742">
    <property type="protein sequence ID" value="QPC47075.1"/>
    <property type="molecule type" value="Genomic_DNA"/>
</dbReference>
<dbReference type="CDD" id="cd06578">
    <property type="entry name" value="HemD"/>
    <property type="match status" value="1"/>
</dbReference>
<keyword evidence="4 9" id="KW-0456">Lyase</keyword>
<comment type="function">
    <text evidence="6 9">Catalyzes cyclization of the linear tetrapyrrole, hydroxymethylbilane, to the macrocyclic uroporphyrinogen III.</text>
</comment>
<comment type="catalytic activity">
    <reaction evidence="8 9">
        <text>hydroxymethylbilane = uroporphyrinogen III + H2O</text>
        <dbReference type="Rhea" id="RHEA:18965"/>
        <dbReference type="ChEBI" id="CHEBI:15377"/>
        <dbReference type="ChEBI" id="CHEBI:57308"/>
        <dbReference type="ChEBI" id="CHEBI:57845"/>
        <dbReference type="EC" id="4.2.1.75"/>
    </reaction>
</comment>
<evidence type="ECO:0000256" key="6">
    <source>
        <dbReference type="ARBA" id="ARBA00037589"/>
    </source>
</evidence>
<dbReference type="KEGG" id="mcui:G8O30_08895"/>
<name>A0A7S8HG42_9BACI</name>
<dbReference type="GO" id="GO:0004852">
    <property type="term" value="F:uroporphyrinogen-III synthase activity"/>
    <property type="evidence" value="ECO:0007669"/>
    <property type="project" value="UniProtKB-UniRule"/>
</dbReference>
<dbReference type="SUPFAM" id="SSF69618">
    <property type="entry name" value="HemD-like"/>
    <property type="match status" value="1"/>
</dbReference>
<evidence type="ECO:0000256" key="2">
    <source>
        <dbReference type="ARBA" id="ARBA00008133"/>
    </source>
</evidence>
<keyword evidence="5 9" id="KW-0627">Porphyrin biosynthesis</keyword>
<evidence type="ECO:0000259" key="10">
    <source>
        <dbReference type="Pfam" id="PF02602"/>
    </source>
</evidence>
<dbReference type="UniPathway" id="UPA00251">
    <property type="reaction ID" value="UER00320"/>
</dbReference>
<accession>A0A7S8HG42</accession>
<dbReference type="EC" id="4.2.1.75" evidence="3 9"/>
<gene>
    <name evidence="11" type="ORF">G8O30_08895</name>
</gene>
<dbReference type="GO" id="GO:0006782">
    <property type="term" value="P:protoporphyrinogen IX biosynthetic process"/>
    <property type="evidence" value="ECO:0007669"/>
    <property type="project" value="UniProtKB-UniRule"/>
</dbReference>
<dbReference type="InterPro" id="IPR003754">
    <property type="entry name" value="4pyrrol_synth_uPrphyn_synth"/>
</dbReference>
<reference evidence="11 12" key="1">
    <citation type="submission" date="2019-07" db="EMBL/GenBank/DDBJ databases">
        <title>Genome sequence of 2 isolates from Red Sea Mangroves.</title>
        <authorList>
            <person name="Sefrji F."/>
            <person name="Michoud G."/>
            <person name="Merlino G."/>
            <person name="Daffonchio D."/>
        </authorList>
    </citation>
    <scope>NUCLEOTIDE SEQUENCE [LARGE SCALE GENOMIC DNA]</scope>
    <source>
        <strain evidence="11 12">R1DC41</strain>
    </source>
</reference>
<evidence type="ECO:0000256" key="1">
    <source>
        <dbReference type="ARBA" id="ARBA00004772"/>
    </source>
</evidence>
<dbReference type="Gene3D" id="3.40.50.10090">
    <property type="match status" value="2"/>
</dbReference>
<evidence type="ECO:0000256" key="7">
    <source>
        <dbReference type="ARBA" id="ARBA00040167"/>
    </source>
</evidence>
<dbReference type="InterPro" id="IPR036108">
    <property type="entry name" value="4pyrrol_syn_uPrphyn_synt_sf"/>
</dbReference>
<evidence type="ECO:0000256" key="9">
    <source>
        <dbReference type="RuleBase" id="RU366031"/>
    </source>
</evidence>
<comment type="similarity">
    <text evidence="2 9">Belongs to the uroporphyrinogen-III synthase family.</text>
</comment>